<evidence type="ECO:0000313" key="1">
    <source>
        <dbReference type="EMBL" id="EHM37314.1"/>
    </source>
</evidence>
<gene>
    <name evidence="1" type="ORF">HMPREF0454_04775</name>
</gene>
<dbReference type="EMBL" id="AGCI01000118">
    <property type="protein sequence ID" value="EHM37314.1"/>
    <property type="molecule type" value="Genomic_DNA"/>
</dbReference>
<dbReference type="InterPro" id="IPR018994">
    <property type="entry name" value="DUF2002"/>
</dbReference>
<dbReference type="HOGENOM" id="CLU_2095143_0_0_6"/>
<dbReference type="SUPFAM" id="SSF159894">
    <property type="entry name" value="YgaC/TfoX-N like"/>
    <property type="match status" value="1"/>
</dbReference>
<name>G9YDS7_HAFAL</name>
<comment type="caution">
    <text evidence="1">The sequence shown here is derived from an EMBL/GenBank/DDBJ whole genome shotgun (WGS) entry which is preliminary data.</text>
</comment>
<dbReference type="Pfam" id="PF09400">
    <property type="entry name" value="DUF2002"/>
    <property type="match status" value="1"/>
</dbReference>
<accession>G9YDS7</accession>
<dbReference type="Gene3D" id="3.90.1150.40">
    <property type="entry name" value="Protein of unknown function DUF2002"/>
    <property type="match status" value="1"/>
</dbReference>
<organism evidence="1 2">
    <name type="scientific">Hafnia alvei ATCC 51873</name>
    <dbReference type="NCBI Taxonomy" id="1002364"/>
    <lineage>
        <taxon>Bacteria</taxon>
        <taxon>Pseudomonadati</taxon>
        <taxon>Pseudomonadota</taxon>
        <taxon>Gammaproteobacteria</taxon>
        <taxon>Enterobacterales</taxon>
        <taxon>Hafniaceae</taxon>
        <taxon>Hafnia</taxon>
    </lineage>
</organism>
<proteinExistence type="predicted"/>
<evidence type="ECO:0008006" key="3">
    <source>
        <dbReference type="Google" id="ProtNLM"/>
    </source>
</evidence>
<dbReference type="NCBIfam" id="NF007845">
    <property type="entry name" value="PRK10556.1-3"/>
    <property type="match status" value="1"/>
</dbReference>
<dbReference type="Proteomes" id="UP000005959">
    <property type="component" value="Unassembled WGS sequence"/>
</dbReference>
<sequence length="116" mass="13274">MGESDMYLRPDEVAQVLEKTGFIRDYVTDKAYGFHKGEHYVYVNREARMGRTALVIHPALGQKSLKFAHPAEPLRSSVAYTRFPQDPHAVETAFIGIPHGFTSRARLSQYLEKMFQ</sequence>
<reference evidence="1 2" key="1">
    <citation type="submission" date="2011-08" db="EMBL/GenBank/DDBJ databases">
        <authorList>
            <person name="Weinstock G."/>
            <person name="Sodergren E."/>
            <person name="Clifton S."/>
            <person name="Fulton L."/>
            <person name="Fulton B."/>
            <person name="Courtney L."/>
            <person name="Fronick C."/>
            <person name="Harrison M."/>
            <person name="Strong C."/>
            <person name="Farmer C."/>
            <person name="Delahaunty K."/>
            <person name="Markovic C."/>
            <person name="Hall O."/>
            <person name="Minx P."/>
            <person name="Tomlinson C."/>
            <person name="Mitreva M."/>
            <person name="Hou S."/>
            <person name="Chen J."/>
            <person name="Wollam A."/>
            <person name="Pepin K.H."/>
            <person name="Johnson M."/>
            <person name="Bhonagiri V."/>
            <person name="Zhang X."/>
            <person name="Suruliraj S."/>
            <person name="Warren W."/>
            <person name="Chinwalla A."/>
            <person name="Mardis E.R."/>
            <person name="Wilson R.K."/>
        </authorList>
    </citation>
    <scope>NUCLEOTIDE SEQUENCE [LARGE SCALE GENOMIC DNA]</scope>
    <source>
        <strain evidence="1 2">ATCC 51873</strain>
    </source>
</reference>
<dbReference type="AlphaFoldDB" id="G9YDS7"/>
<protein>
    <recommendedName>
        <fullName evidence="3">DUF2002 family protein</fullName>
    </recommendedName>
</protein>
<dbReference type="PATRIC" id="fig|1002364.3.peg.4286"/>
<evidence type="ECO:0000313" key="2">
    <source>
        <dbReference type="Proteomes" id="UP000005959"/>
    </source>
</evidence>